<evidence type="ECO:0000256" key="1">
    <source>
        <dbReference type="SAM" id="SignalP"/>
    </source>
</evidence>
<organism evidence="2 3">
    <name type="scientific">Gilvirhabdus luticola</name>
    <dbReference type="NCBI Taxonomy" id="3079858"/>
    <lineage>
        <taxon>Bacteria</taxon>
        <taxon>Pseudomonadati</taxon>
        <taxon>Bacteroidota</taxon>
        <taxon>Flavobacteriia</taxon>
        <taxon>Flavobacteriales</taxon>
        <taxon>Flavobacteriaceae</taxon>
        <taxon>Gilvirhabdus</taxon>
    </lineage>
</organism>
<dbReference type="SUPFAM" id="SSF160387">
    <property type="entry name" value="NosL/MerB-like"/>
    <property type="match status" value="1"/>
</dbReference>
<sequence>MKRINILSTLIVCLIFNAALAQNNNNCVYCNMAVKDDLHKAEEEIDGKTIHFDAIECLVNYLKQKDEASFSKLRVSDYQSGELVDVKQATYLKSKAIPSPMGANLSAFKDKSEANKLKTDKGGEIFNWTELKAKFINSNFGAINHSYHDHYRPDAHAPIGVMGDHLHEKGGLMLSFRYMNMIMDGNKSGTDNINNDDIYNSFMVAPQEMTMNMYMFGVMYAPTDKLTLMLMQNVVKKDMDLTARMIMNGMPMLRDFSTSSSGLGDMKLGVMYGLFNNHKTSLHFNGGINIPIGDIENRDDTPMMNDVKLPYAMQLGSGTFDITLGATYKMNCTNTSWGTQFLSTFRTGENSEDYRFGNLYQLNLWGAYKLSKNFSASARVLGVSEGKLKGMDPDLNPIMVTTANTNNYGSNKIKALVGVNIAFPQSSSFKNLRFGIEAGAPIYENYNGIQMNEDLSLNFGIKYNVL</sequence>
<dbReference type="PANTHER" id="PTHR41247:SF1">
    <property type="entry name" value="HTH-TYPE TRANSCRIPTIONAL REPRESSOR YCNK"/>
    <property type="match status" value="1"/>
</dbReference>
<proteinExistence type="predicted"/>
<evidence type="ECO:0000313" key="3">
    <source>
        <dbReference type="Proteomes" id="UP001268651"/>
    </source>
</evidence>
<dbReference type="Pfam" id="PF05573">
    <property type="entry name" value="NosL"/>
    <property type="match status" value="1"/>
</dbReference>
<dbReference type="Proteomes" id="UP001268651">
    <property type="component" value="Unassembled WGS sequence"/>
</dbReference>
<dbReference type="RefSeq" id="WP_316662547.1">
    <property type="nucleotide sequence ID" value="NZ_JAWHTF010000005.1"/>
</dbReference>
<dbReference type="PANTHER" id="PTHR41247">
    <property type="entry name" value="HTH-TYPE TRANSCRIPTIONAL REPRESSOR YCNK"/>
    <property type="match status" value="1"/>
</dbReference>
<accession>A0ABU3U7U8</accession>
<gene>
    <name evidence="2" type="ORF">RXV94_09975</name>
</gene>
<dbReference type="EMBL" id="JAWHTF010000005">
    <property type="protein sequence ID" value="MDU8886488.1"/>
    <property type="molecule type" value="Genomic_DNA"/>
</dbReference>
<keyword evidence="1" id="KW-0732">Signal</keyword>
<name>A0ABU3U7U8_9FLAO</name>
<reference evidence="2 3" key="1">
    <citation type="submission" date="2023-10" db="EMBL/GenBank/DDBJ databases">
        <title>Marimonas sp. nov. isolated from tidal mud flat.</title>
        <authorList>
            <person name="Jaincy N.J."/>
            <person name="Srinivasan S."/>
            <person name="Lee S.-S."/>
        </authorList>
    </citation>
    <scope>NUCLEOTIDE SEQUENCE [LARGE SCALE GENOMIC DNA]</scope>
    <source>
        <strain evidence="2 3">MJ-SS3</strain>
    </source>
</reference>
<dbReference type="InterPro" id="IPR025737">
    <property type="entry name" value="FApF"/>
</dbReference>
<feature type="chain" id="PRO_5045607747" evidence="1">
    <location>
        <begin position="22"/>
        <end position="466"/>
    </location>
</feature>
<keyword evidence="3" id="KW-1185">Reference proteome</keyword>
<dbReference type="Pfam" id="PF13557">
    <property type="entry name" value="Phenol_MetA_deg"/>
    <property type="match status" value="1"/>
</dbReference>
<evidence type="ECO:0000313" key="2">
    <source>
        <dbReference type="EMBL" id="MDU8886488.1"/>
    </source>
</evidence>
<dbReference type="InterPro" id="IPR008719">
    <property type="entry name" value="N2O_reductase_NosL"/>
</dbReference>
<protein>
    <submittedName>
        <fullName evidence="2">Nitrous oxide reductase accessory protein NosL</fullName>
    </submittedName>
</protein>
<comment type="caution">
    <text evidence="2">The sequence shown here is derived from an EMBL/GenBank/DDBJ whole genome shotgun (WGS) entry which is preliminary data.</text>
</comment>
<feature type="signal peptide" evidence="1">
    <location>
        <begin position="1"/>
        <end position="21"/>
    </location>
</feature>